<evidence type="ECO:0000313" key="2">
    <source>
        <dbReference type="EMBL" id="KFN89104.1"/>
    </source>
</evidence>
<dbReference type="Proteomes" id="UP000029381">
    <property type="component" value="Unassembled WGS sequence"/>
</dbReference>
<dbReference type="InterPro" id="IPR036291">
    <property type="entry name" value="NAD(P)-bd_dom_sf"/>
</dbReference>
<comment type="caution">
    <text evidence="2">The sequence shown here is derived from an EMBL/GenBank/DDBJ whole genome shotgun (WGS) entry which is preliminary data.</text>
</comment>
<proteinExistence type="inferred from homology"/>
<accession>A0A091BWI6</accession>
<comment type="similarity">
    <text evidence="1">Belongs to the short-chain dehydrogenases/reductases (SDR) family.</text>
</comment>
<keyword evidence="3" id="KW-1185">Reference proteome</keyword>
<dbReference type="Gene3D" id="3.40.50.720">
    <property type="entry name" value="NAD(P)-binding Rossmann-like Domain"/>
    <property type="match status" value="1"/>
</dbReference>
<dbReference type="InterPro" id="IPR020904">
    <property type="entry name" value="Sc_DH/Rdtase_CS"/>
</dbReference>
<dbReference type="InterPro" id="IPR002347">
    <property type="entry name" value="SDR_fam"/>
</dbReference>
<dbReference type="PROSITE" id="PS00061">
    <property type="entry name" value="ADH_SHORT"/>
    <property type="match status" value="1"/>
</dbReference>
<dbReference type="EMBL" id="JPVT01000245">
    <property type="protein sequence ID" value="KFN89104.1"/>
    <property type="molecule type" value="Genomic_DNA"/>
</dbReference>
<protein>
    <submittedName>
        <fullName evidence="2">Daunorubicin C-13 ketoreductase</fullName>
    </submittedName>
</protein>
<dbReference type="SUPFAM" id="SSF51735">
    <property type="entry name" value="NAD(P)-binding Rossmann-fold domains"/>
    <property type="match status" value="1"/>
</dbReference>
<evidence type="ECO:0000256" key="1">
    <source>
        <dbReference type="ARBA" id="ARBA00006484"/>
    </source>
</evidence>
<dbReference type="AlphaFoldDB" id="A0A091BWI6"/>
<sequence length="140" mass="15830">MLTKLIEKTERLIYVSSDMHPNSQLDINNLAESVTYSGSKLAILLLMKSLARLYPNIIVNAVDPGWVPTRMGGTAANDSLQDGYLSQIWLATATDSQVLKSGNYYYHKKLTHYDERVDTVDLQNNLLTKLEKLTKIKLEK</sequence>
<reference evidence="2 3" key="1">
    <citation type="submission" date="2014-08" db="EMBL/GenBank/DDBJ databases">
        <title>Genome sequence of Tetragenococcus muriaticus.</title>
        <authorList>
            <person name="Chuea-nongthon C."/>
            <person name="Rodtong S."/>
            <person name="Yongsawatdigul J."/>
            <person name="Steele J.L."/>
            <person name="Liu X.-y."/>
            <person name="Speers J."/>
            <person name="Glasner J.D."/>
            <person name="Neeno-Eckwall E.C."/>
        </authorList>
    </citation>
    <scope>NUCLEOTIDE SEQUENCE [LARGE SCALE GENOMIC DNA]</scope>
    <source>
        <strain evidence="2 3">3MR10-3</strain>
    </source>
</reference>
<organism evidence="2 3">
    <name type="scientific">Tetragenococcus muriaticus 3MR10-3</name>
    <dbReference type="NCBI Taxonomy" id="1302648"/>
    <lineage>
        <taxon>Bacteria</taxon>
        <taxon>Bacillati</taxon>
        <taxon>Bacillota</taxon>
        <taxon>Bacilli</taxon>
        <taxon>Lactobacillales</taxon>
        <taxon>Enterococcaceae</taxon>
        <taxon>Tetragenococcus</taxon>
    </lineage>
</organism>
<gene>
    <name evidence="2" type="ORF">TMU3MR103_2224</name>
</gene>
<dbReference type="PRINTS" id="PR00081">
    <property type="entry name" value="GDHRDH"/>
</dbReference>
<name>A0A091BWI6_9ENTE</name>
<evidence type="ECO:0000313" key="3">
    <source>
        <dbReference type="Proteomes" id="UP000029381"/>
    </source>
</evidence>
<dbReference type="PATRIC" id="fig|1302648.3.peg.2177"/>